<dbReference type="SUPFAM" id="SSF56219">
    <property type="entry name" value="DNase I-like"/>
    <property type="match status" value="1"/>
</dbReference>
<reference evidence="2 3" key="1">
    <citation type="submission" date="2018-01" db="EMBL/GenBank/DDBJ databases">
        <authorList>
            <person name="Gaut B.S."/>
            <person name="Morton B.R."/>
            <person name="Clegg M.T."/>
            <person name="Duvall M.R."/>
        </authorList>
    </citation>
    <scope>NUCLEOTIDE SEQUENCE [LARGE SCALE GENOMIC DNA]</scope>
    <source>
        <strain evidence="2">GP69</strain>
    </source>
</reference>
<accession>A0A2K4ZFX1</accession>
<keyword evidence="2" id="KW-0540">Nuclease</keyword>
<sequence length="252" mass="29182">MIHFVTFNIRCDYEQDGPNNFCFRRERILKKLEEERPDIICFQEVLPHVAAWLKQELADYYVLGCGRSEEFQDEQMAVAYRPDKFDLISWETFWLSDSGRPGSRFEGQSICPRTAAEALLYDREEKEIYRVFNTHLDHVSGDARKRGLGQILDRIECPRTFPEAGVILAGDFNAEPDGPELAELWGRGRLTDASEGLGGTFHDYGQLSQPEKIDYICLAEPLHFKEAKRWEDCVDGVYLSDHYPVSVKIYRE</sequence>
<dbReference type="Pfam" id="PF03372">
    <property type="entry name" value="Exo_endo_phos"/>
    <property type="match status" value="1"/>
</dbReference>
<dbReference type="InterPro" id="IPR005135">
    <property type="entry name" value="Endo/exonuclease/phosphatase"/>
</dbReference>
<dbReference type="CDD" id="cd09083">
    <property type="entry name" value="EEP-1"/>
    <property type="match status" value="1"/>
</dbReference>
<dbReference type="Gene3D" id="3.60.10.10">
    <property type="entry name" value="Endonuclease/exonuclease/phosphatase"/>
    <property type="match status" value="1"/>
</dbReference>
<keyword evidence="2" id="KW-0269">Exonuclease</keyword>
<dbReference type="GO" id="GO:0000175">
    <property type="term" value="F:3'-5'-RNA exonuclease activity"/>
    <property type="evidence" value="ECO:0007669"/>
    <property type="project" value="TreeGrafter"/>
</dbReference>
<evidence type="ECO:0000313" key="3">
    <source>
        <dbReference type="Proteomes" id="UP000236311"/>
    </source>
</evidence>
<dbReference type="OrthoDB" id="9793162at2"/>
<organism evidence="2 3">
    <name type="scientific">Acetatifactor muris</name>
    <dbReference type="NCBI Taxonomy" id="879566"/>
    <lineage>
        <taxon>Bacteria</taxon>
        <taxon>Bacillati</taxon>
        <taxon>Bacillota</taxon>
        <taxon>Clostridia</taxon>
        <taxon>Lachnospirales</taxon>
        <taxon>Lachnospiraceae</taxon>
        <taxon>Acetatifactor</taxon>
    </lineage>
</organism>
<dbReference type="AlphaFoldDB" id="A0A2K4ZFX1"/>
<dbReference type="PANTHER" id="PTHR12121:SF36">
    <property type="entry name" value="ENDONUCLEASE_EXONUCLEASE_PHOSPHATASE DOMAIN-CONTAINING PROTEIN"/>
    <property type="match status" value="1"/>
</dbReference>
<feature type="domain" description="Endonuclease/exonuclease/phosphatase" evidence="1">
    <location>
        <begin position="5"/>
        <end position="242"/>
    </location>
</feature>
<dbReference type="InterPro" id="IPR036691">
    <property type="entry name" value="Endo/exonu/phosph_ase_sf"/>
</dbReference>
<keyword evidence="2" id="KW-0378">Hydrolase</keyword>
<evidence type="ECO:0000259" key="1">
    <source>
        <dbReference type="Pfam" id="PF03372"/>
    </source>
</evidence>
<dbReference type="InterPro" id="IPR050410">
    <property type="entry name" value="CCR4/nocturin_mRNA_transcr"/>
</dbReference>
<keyword evidence="3" id="KW-1185">Reference proteome</keyword>
<dbReference type="PANTHER" id="PTHR12121">
    <property type="entry name" value="CARBON CATABOLITE REPRESSOR PROTEIN 4"/>
    <property type="match status" value="1"/>
</dbReference>
<name>A0A2K4ZFX1_9FIRM</name>
<dbReference type="EMBL" id="OFSM01000009">
    <property type="protein sequence ID" value="SOY29367.1"/>
    <property type="molecule type" value="Genomic_DNA"/>
</dbReference>
<evidence type="ECO:0000313" key="2">
    <source>
        <dbReference type="EMBL" id="SOY29367.1"/>
    </source>
</evidence>
<keyword evidence="2" id="KW-0255">Endonuclease</keyword>
<proteinExistence type="predicted"/>
<dbReference type="Proteomes" id="UP000236311">
    <property type="component" value="Unassembled WGS sequence"/>
</dbReference>
<protein>
    <submittedName>
        <fullName evidence="2">Endonuclease/Exonuclease/phosphatase family protein</fullName>
    </submittedName>
</protein>
<dbReference type="GO" id="GO:0004519">
    <property type="term" value="F:endonuclease activity"/>
    <property type="evidence" value="ECO:0007669"/>
    <property type="project" value="UniProtKB-KW"/>
</dbReference>
<gene>
    <name evidence="2" type="ORF">AMURIS_02082</name>
</gene>
<dbReference type="RefSeq" id="WP_103239463.1">
    <property type="nucleotide sequence ID" value="NZ_JANJZD010000009.1"/>
</dbReference>